<dbReference type="OrthoDB" id="5983017at2759"/>
<gene>
    <name evidence="9" type="ORF">HOLleu_41741</name>
</gene>
<dbReference type="Pfam" id="PF13359">
    <property type="entry name" value="DDE_Tnp_4"/>
    <property type="match status" value="1"/>
</dbReference>
<proteinExistence type="inferred from homology"/>
<comment type="subcellular location">
    <subcellularLocation>
        <location evidence="2">Nucleus</location>
    </subcellularLocation>
</comment>
<dbReference type="GO" id="GO:0004518">
    <property type="term" value="F:nuclease activity"/>
    <property type="evidence" value="ECO:0007669"/>
    <property type="project" value="UniProtKB-KW"/>
</dbReference>
<dbReference type="InterPro" id="IPR045249">
    <property type="entry name" value="HARBI1-like"/>
</dbReference>
<evidence type="ECO:0000256" key="7">
    <source>
        <dbReference type="ARBA" id="ARBA00023242"/>
    </source>
</evidence>
<protein>
    <submittedName>
        <fullName evidence="9">Protein ALP1-like</fullName>
    </submittedName>
</protein>
<evidence type="ECO:0000256" key="2">
    <source>
        <dbReference type="ARBA" id="ARBA00004123"/>
    </source>
</evidence>
<evidence type="ECO:0000259" key="8">
    <source>
        <dbReference type="Pfam" id="PF13359"/>
    </source>
</evidence>
<dbReference type="InterPro" id="IPR027806">
    <property type="entry name" value="HARBI1_dom"/>
</dbReference>
<dbReference type="GO" id="GO:0016787">
    <property type="term" value="F:hydrolase activity"/>
    <property type="evidence" value="ECO:0007669"/>
    <property type="project" value="UniProtKB-KW"/>
</dbReference>
<evidence type="ECO:0000256" key="5">
    <source>
        <dbReference type="ARBA" id="ARBA00022723"/>
    </source>
</evidence>
<reference evidence="9" key="1">
    <citation type="submission" date="2021-10" db="EMBL/GenBank/DDBJ databases">
        <title>Tropical sea cucumber genome reveals ecological adaptation and Cuvierian tubules defense mechanism.</title>
        <authorList>
            <person name="Chen T."/>
        </authorList>
    </citation>
    <scope>NUCLEOTIDE SEQUENCE</scope>
    <source>
        <strain evidence="9">Nanhai2018</strain>
        <tissue evidence="9">Muscle</tissue>
    </source>
</reference>
<evidence type="ECO:0000256" key="3">
    <source>
        <dbReference type="ARBA" id="ARBA00006958"/>
    </source>
</evidence>
<keyword evidence="6" id="KW-0378">Hydrolase</keyword>
<evidence type="ECO:0000256" key="6">
    <source>
        <dbReference type="ARBA" id="ARBA00022801"/>
    </source>
</evidence>
<keyword evidence="7" id="KW-0539">Nucleus</keyword>
<comment type="cofactor">
    <cofactor evidence="1">
        <name>a divalent metal cation</name>
        <dbReference type="ChEBI" id="CHEBI:60240"/>
    </cofactor>
</comment>
<keyword evidence="5" id="KW-0479">Metal-binding</keyword>
<dbReference type="GO" id="GO:0005634">
    <property type="term" value="C:nucleus"/>
    <property type="evidence" value="ECO:0007669"/>
    <property type="project" value="UniProtKB-SubCell"/>
</dbReference>
<dbReference type="GO" id="GO:0046872">
    <property type="term" value="F:metal ion binding"/>
    <property type="evidence" value="ECO:0007669"/>
    <property type="project" value="UniProtKB-KW"/>
</dbReference>
<evidence type="ECO:0000256" key="1">
    <source>
        <dbReference type="ARBA" id="ARBA00001968"/>
    </source>
</evidence>
<comment type="similarity">
    <text evidence="3">Belongs to the HARBI1 family.</text>
</comment>
<evidence type="ECO:0000313" key="10">
    <source>
        <dbReference type="Proteomes" id="UP001152320"/>
    </source>
</evidence>
<dbReference type="PANTHER" id="PTHR22930">
    <property type="match status" value="1"/>
</dbReference>
<keyword evidence="10" id="KW-1185">Reference proteome</keyword>
<sequence length="259" mass="29892">MESFRAMSDRFGASQSTYHTVCRRIAGAITTDVTPRVITWPNSDAKRQSIAEGFRRIGRLPNTLGAVDGTHIRITATREHPQSYFNQKHYNSMQLQGVCTSRLLFTHILTGWPGSVHDARVFRNCSLMEDGKFAPGYYLIGDSAYPLSQFLLTPFRDNGNIGFHQRRFNQELSRQRNVIERAFGHLKGRFLRLQFFRVEDMKLLCKVILAACTLHNICIQNNDELMEEFHEDQGREDVFPYNEDVTGQERRNELMALLN</sequence>
<feature type="domain" description="DDE Tnp4" evidence="8">
    <location>
        <begin position="67"/>
        <end position="216"/>
    </location>
</feature>
<dbReference type="EMBL" id="JAIZAY010000023">
    <property type="protein sequence ID" value="KAJ8019950.1"/>
    <property type="molecule type" value="Genomic_DNA"/>
</dbReference>
<keyword evidence="4" id="KW-0540">Nuclease</keyword>
<evidence type="ECO:0000256" key="4">
    <source>
        <dbReference type="ARBA" id="ARBA00022722"/>
    </source>
</evidence>
<name>A0A9Q0YEM2_HOLLE</name>
<accession>A0A9Q0YEM2</accession>
<evidence type="ECO:0000313" key="9">
    <source>
        <dbReference type="EMBL" id="KAJ8019950.1"/>
    </source>
</evidence>
<dbReference type="PANTHER" id="PTHR22930:SF85">
    <property type="entry name" value="GH03217P-RELATED"/>
    <property type="match status" value="1"/>
</dbReference>
<dbReference type="AlphaFoldDB" id="A0A9Q0YEM2"/>
<organism evidence="9 10">
    <name type="scientific">Holothuria leucospilota</name>
    <name type="common">Black long sea cucumber</name>
    <name type="synonym">Mertensiothuria leucospilota</name>
    <dbReference type="NCBI Taxonomy" id="206669"/>
    <lineage>
        <taxon>Eukaryota</taxon>
        <taxon>Metazoa</taxon>
        <taxon>Echinodermata</taxon>
        <taxon>Eleutherozoa</taxon>
        <taxon>Echinozoa</taxon>
        <taxon>Holothuroidea</taxon>
        <taxon>Aspidochirotacea</taxon>
        <taxon>Aspidochirotida</taxon>
        <taxon>Holothuriidae</taxon>
        <taxon>Holothuria</taxon>
    </lineage>
</organism>
<comment type="caution">
    <text evidence="9">The sequence shown here is derived from an EMBL/GenBank/DDBJ whole genome shotgun (WGS) entry which is preliminary data.</text>
</comment>
<dbReference type="Proteomes" id="UP001152320">
    <property type="component" value="Chromosome 23"/>
</dbReference>